<evidence type="ECO:0000313" key="2">
    <source>
        <dbReference type="EMBL" id="CAH0106886.1"/>
    </source>
</evidence>
<organism evidence="2 3">
    <name type="scientific">Daphnia galeata</name>
    <dbReference type="NCBI Taxonomy" id="27404"/>
    <lineage>
        <taxon>Eukaryota</taxon>
        <taxon>Metazoa</taxon>
        <taxon>Ecdysozoa</taxon>
        <taxon>Arthropoda</taxon>
        <taxon>Crustacea</taxon>
        <taxon>Branchiopoda</taxon>
        <taxon>Diplostraca</taxon>
        <taxon>Cladocera</taxon>
        <taxon>Anomopoda</taxon>
        <taxon>Daphniidae</taxon>
        <taxon>Daphnia</taxon>
    </lineage>
</organism>
<name>A0A8J2RQS1_9CRUS</name>
<gene>
    <name evidence="2" type="ORF">DGAL_LOCUS10050</name>
</gene>
<proteinExistence type="predicted"/>
<dbReference type="OrthoDB" id="10504054at2759"/>
<accession>A0A8J2RQS1</accession>
<evidence type="ECO:0000313" key="3">
    <source>
        <dbReference type="Proteomes" id="UP000789390"/>
    </source>
</evidence>
<keyword evidence="3" id="KW-1185">Reference proteome</keyword>
<dbReference type="AlphaFoldDB" id="A0A8J2RQS1"/>
<sequence length="114" mass="13093">MAQLSTAVCTFKLFCFLLVLLNLPNDSTTANSFTANEDGEMNQLRNDVVTMDTKIRQLEAKLTWLEARDRQHANLEDKVARLEFPYNKKKIFALNVRDSHPSSQRCSESMRPLT</sequence>
<feature type="signal peptide" evidence="1">
    <location>
        <begin position="1"/>
        <end position="30"/>
    </location>
</feature>
<evidence type="ECO:0000256" key="1">
    <source>
        <dbReference type="SAM" id="SignalP"/>
    </source>
</evidence>
<dbReference type="Proteomes" id="UP000789390">
    <property type="component" value="Unassembled WGS sequence"/>
</dbReference>
<reference evidence="2" key="1">
    <citation type="submission" date="2021-11" db="EMBL/GenBank/DDBJ databases">
        <authorList>
            <person name="Schell T."/>
        </authorList>
    </citation>
    <scope>NUCLEOTIDE SEQUENCE</scope>
    <source>
        <strain evidence="2">M5</strain>
    </source>
</reference>
<comment type="caution">
    <text evidence="2">The sequence shown here is derived from an EMBL/GenBank/DDBJ whole genome shotgun (WGS) entry which is preliminary data.</text>
</comment>
<protein>
    <submittedName>
        <fullName evidence="2">Uncharacterized protein</fullName>
    </submittedName>
</protein>
<keyword evidence="1" id="KW-0732">Signal</keyword>
<feature type="chain" id="PRO_5035160767" evidence="1">
    <location>
        <begin position="31"/>
        <end position="114"/>
    </location>
</feature>
<dbReference type="EMBL" id="CAKKLH010000235">
    <property type="protein sequence ID" value="CAH0106886.1"/>
    <property type="molecule type" value="Genomic_DNA"/>
</dbReference>